<dbReference type="GO" id="GO:0005739">
    <property type="term" value="C:mitochondrion"/>
    <property type="evidence" value="ECO:0007669"/>
    <property type="project" value="TreeGrafter"/>
</dbReference>
<dbReference type="Gene3D" id="3.10.129.10">
    <property type="entry name" value="Hotdog Thioesterase"/>
    <property type="match status" value="1"/>
</dbReference>
<dbReference type="SUPFAM" id="SSF54637">
    <property type="entry name" value="Thioesterase/thiol ester dehydrase-isomerase"/>
    <property type="match status" value="1"/>
</dbReference>
<gene>
    <name evidence="2" type="ORF">BBRV_LOCUS34308</name>
</gene>
<organism evidence="2">
    <name type="scientific">Bracon brevicornis</name>
    <dbReference type="NCBI Taxonomy" id="1563983"/>
    <lineage>
        <taxon>Eukaryota</taxon>
        <taxon>Metazoa</taxon>
        <taxon>Ecdysozoa</taxon>
        <taxon>Arthropoda</taxon>
        <taxon>Hexapoda</taxon>
        <taxon>Insecta</taxon>
        <taxon>Pterygota</taxon>
        <taxon>Neoptera</taxon>
        <taxon>Endopterygota</taxon>
        <taxon>Hymenoptera</taxon>
        <taxon>Apocrita</taxon>
        <taxon>Ichneumonoidea</taxon>
        <taxon>Braconidae</taxon>
        <taxon>Braconinae</taxon>
        <taxon>Bracon</taxon>
    </lineage>
</organism>
<dbReference type="PANTHER" id="PTHR43437:SF3">
    <property type="entry name" value="HYDROXYACYL-THIOESTER DEHYDRATASE TYPE 2, MITOCHONDRIAL"/>
    <property type="match status" value="1"/>
</dbReference>
<dbReference type="InterPro" id="IPR002539">
    <property type="entry name" value="MaoC-like_dom"/>
</dbReference>
<dbReference type="Pfam" id="PF01575">
    <property type="entry name" value="MaoC_dehydratas"/>
    <property type="match status" value="1"/>
</dbReference>
<dbReference type="InterPro" id="IPR050965">
    <property type="entry name" value="UPF0336/Enoyl-CoA_hydratase"/>
</dbReference>
<dbReference type="PANTHER" id="PTHR43437">
    <property type="entry name" value="HYDROXYACYL-THIOESTER DEHYDRATASE TYPE 2, MITOCHONDRIAL-RELATED"/>
    <property type="match status" value="1"/>
</dbReference>
<sequence length="158" mass="17804">MFRNLRILLPMPKNYIYNYATLNNDVRHNLQVGTTISVIRKITREDILKFAELTNDFNPIHTKDNEPIVHGALLNGILSGVLGTKLPGPGTIVLEQQLNYKNPCYAGDSVEIIVKVLSVRKIIKCSWKLIANGERIVLEGEGKFILTKVDDNHLNKVL</sequence>
<dbReference type="InterPro" id="IPR029069">
    <property type="entry name" value="HotDog_dom_sf"/>
</dbReference>
<protein>
    <recommendedName>
        <fullName evidence="1">MaoC-like domain-containing protein</fullName>
    </recommendedName>
</protein>
<name>A0A6V7ITX6_9HYME</name>
<accession>A0A6V7ITX6</accession>
<feature type="domain" description="MaoC-like" evidence="1">
    <location>
        <begin position="40"/>
        <end position="121"/>
    </location>
</feature>
<proteinExistence type="predicted"/>
<dbReference type="AlphaFoldDB" id="A0A6V7ITX6"/>
<dbReference type="GO" id="GO:0018812">
    <property type="term" value="F:3-hydroxyacyl-CoA dehydratase activity"/>
    <property type="evidence" value="ECO:0007669"/>
    <property type="project" value="UniProtKB-ARBA"/>
</dbReference>
<evidence type="ECO:0000259" key="1">
    <source>
        <dbReference type="Pfam" id="PF01575"/>
    </source>
</evidence>
<dbReference type="GO" id="GO:0006633">
    <property type="term" value="P:fatty acid biosynthetic process"/>
    <property type="evidence" value="ECO:0007669"/>
    <property type="project" value="TreeGrafter"/>
</dbReference>
<evidence type="ECO:0000313" key="2">
    <source>
        <dbReference type="EMBL" id="CAD1543138.1"/>
    </source>
</evidence>
<reference evidence="2" key="1">
    <citation type="submission" date="2020-07" db="EMBL/GenBank/DDBJ databases">
        <authorList>
            <person name="Ferguson B K."/>
        </authorList>
    </citation>
    <scope>NUCLEOTIDE SEQUENCE</scope>
    <source>
        <strain evidence="2">L06</strain>
    </source>
</reference>
<dbReference type="EMBL" id="CADCXW020000009">
    <property type="protein sequence ID" value="CAD1543138.1"/>
    <property type="molecule type" value="Genomic_DNA"/>
</dbReference>
<dbReference type="CDD" id="cd03449">
    <property type="entry name" value="R_hydratase"/>
    <property type="match status" value="1"/>
</dbReference>
<dbReference type="GO" id="GO:0019171">
    <property type="term" value="F:(3R)-hydroxyacyl-[acyl-carrier-protein] dehydratase activity"/>
    <property type="evidence" value="ECO:0007669"/>
    <property type="project" value="TreeGrafter"/>
</dbReference>